<proteinExistence type="predicted"/>
<dbReference type="AlphaFoldDB" id="A0A543GEV2"/>
<evidence type="ECO:0008006" key="5">
    <source>
        <dbReference type="Google" id="ProtNLM"/>
    </source>
</evidence>
<evidence type="ECO:0000313" key="4">
    <source>
        <dbReference type="Proteomes" id="UP000319818"/>
    </source>
</evidence>
<feature type="transmembrane region" description="Helical" evidence="2">
    <location>
        <begin position="110"/>
        <end position="130"/>
    </location>
</feature>
<feature type="compositionally biased region" description="Pro residues" evidence="1">
    <location>
        <begin position="71"/>
        <end position="89"/>
    </location>
</feature>
<organism evidence="3 4">
    <name type="scientific">Pseudonocardia cypriaca</name>
    <dbReference type="NCBI Taxonomy" id="882449"/>
    <lineage>
        <taxon>Bacteria</taxon>
        <taxon>Bacillati</taxon>
        <taxon>Actinomycetota</taxon>
        <taxon>Actinomycetes</taxon>
        <taxon>Pseudonocardiales</taxon>
        <taxon>Pseudonocardiaceae</taxon>
        <taxon>Pseudonocardia</taxon>
    </lineage>
</organism>
<comment type="caution">
    <text evidence="3">The sequence shown here is derived from an EMBL/GenBank/DDBJ whole genome shotgun (WGS) entry which is preliminary data.</text>
</comment>
<keyword evidence="2" id="KW-0812">Transmembrane</keyword>
<gene>
    <name evidence="3" type="ORF">FB388_1968</name>
</gene>
<keyword evidence="4" id="KW-1185">Reference proteome</keyword>
<accession>A0A543GEV2</accession>
<dbReference type="EMBL" id="VFPH01000001">
    <property type="protein sequence ID" value="TQM44597.1"/>
    <property type="molecule type" value="Genomic_DNA"/>
</dbReference>
<dbReference type="RefSeq" id="WP_142099573.1">
    <property type="nucleotide sequence ID" value="NZ_VFPH01000001.1"/>
</dbReference>
<evidence type="ECO:0000313" key="3">
    <source>
        <dbReference type="EMBL" id="TQM44597.1"/>
    </source>
</evidence>
<sequence>MNRDPDERPQPDGAAPDEFDAIVALWRNEGDVPQWPADLGPADLAPDGLLPDDEAPDATPKPDAAPRETAPAPPAAPPLPPRSYIPPTLPEDEHFIPPEPPPLPRLGPPALVGLTLIAIGLVLVVSPGWLGVSEIYGLPLGLVGLAAGLGWLVLRLWPDPPDRTDDGDDDGAVI</sequence>
<feature type="compositionally biased region" description="Low complexity" evidence="1">
    <location>
        <begin position="36"/>
        <end position="49"/>
    </location>
</feature>
<dbReference type="OrthoDB" id="3579848at2"/>
<keyword evidence="2" id="KW-1133">Transmembrane helix</keyword>
<reference evidence="3 4" key="1">
    <citation type="submission" date="2019-06" db="EMBL/GenBank/DDBJ databases">
        <title>Sequencing the genomes of 1000 actinobacteria strains.</title>
        <authorList>
            <person name="Klenk H.-P."/>
        </authorList>
    </citation>
    <scope>NUCLEOTIDE SEQUENCE [LARGE SCALE GENOMIC DNA]</scope>
    <source>
        <strain evidence="3 4">DSM 45511</strain>
    </source>
</reference>
<keyword evidence="2" id="KW-0472">Membrane</keyword>
<feature type="region of interest" description="Disordered" evidence="1">
    <location>
        <begin position="31"/>
        <end position="102"/>
    </location>
</feature>
<dbReference type="Proteomes" id="UP000319818">
    <property type="component" value="Unassembled WGS sequence"/>
</dbReference>
<protein>
    <recommendedName>
        <fullName evidence="5">DUF308 domain-containing protein</fullName>
    </recommendedName>
</protein>
<feature type="compositionally biased region" description="Low complexity" evidence="1">
    <location>
        <begin position="57"/>
        <end position="70"/>
    </location>
</feature>
<evidence type="ECO:0000256" key="2">
    <source>
        <dbReference type="SAM" id="Phobius"/>
    </source>
</evidence>
<name>A0A543GEV2_9PSEU</name>
<evidence type="ECO:0000256" key="1">
    <source>
        <dbReference type="SAM" id="MobiDB-lite"/>
    </source>
</evidence>
<feature type="transmembrane region" description="Helical" evidence="2">
    <location>
        <begin position="136"/>
        <end position="154"/>
    </location>
</feature>